<keyword evidence="2 6" id="KW-0812">Transmembrane</keyword>
<keyword evidence="3 6" id="KW-1133">Transmembrane helix</keyword>
<evidence type="ECO:0000256" key="6">
    <source>
        <dbReference type="SAM" id="Phobius"/>
    </source>
</evidence>
<evidence type="ECO:0000313" key="9">
    <source>
        <dbReference type="Proteomes" id="UP000309061"/>
    </source>
</evidence>
<dbReference type="GO" id="GO:0009306">
    <property type="term" value="P:protein secretion"/>
    <property type="evidence" value="ECO:0007669"/>
    <property type="project" value="InterPro"/>
</dbReference>
<evidence type="ECO:0000256" key="5">
    <source>
        <dbReference type="SAM" id="MobiDB-lite"/>
    </source>
</evidence>
<evidence type="ECO:0000259" key="7">
    <source>
        <dbReference type="Pfam" id="PF04357"/>
    </source>
</evidence>
<evidence type="ECO:0000256" key="1">
    <source>
        <dbReference type="ARBA" id="ARBA00004167"/>
    </source>
</evidence>
<dbReference type="Proteomes" id="UP000309061">
    <property type="component" value="Chromosome"/>
</dbReference>
<accession>A0A6B8KKD9</accession>
<dbReference type="InterPro" id="IPR007452">
    <property type="entry name" value="TamB_C"/>
</dbReference>
<dbReference type="RefSeq" id="WP_154331693.1">
    <property type="nucleotide sequence ID" value="NZ_CP046052.1"/>
</dbReference>
<dbReference type="Pfam" id="PF04357">
    <property type="entry name" value="TamB"/>
    <property type="match status" value="1"/>
</dbReference>
<gene>
    <name evidence="8" type="ORF">H2LOC_016270</name>
</gene>
<organism evidence="8 9">
    <name type="scientific">Methylocystis heyeri</name>
    <dbReference type="NCBI Taxonomy" id="391905"/>
    <lineage>
        <taxon>Bacteria</taxon>
        <taxon>Pseudomonadati</taxon>
        <taxon>Pseudomonadota</taxon>
        <taxon>Alphaproteobacteria</taxon>
        <taxon>Hyphomicrobiales</taxon>
        <taxon>Methylocystaceae</taxon>
        <taxon>Methylocystis</taxon>
    </lineage>
</organism>
<protein>
    <recommendedName>
        <fullName evidence="7">Translocation and assembly module TamB C-terminal domain-containing protein</fullName>
    </recommendedName>
</protein>
<dbReference type="PANTHER" id="PTHR36985:SF1">
    <property type="entry name" value="TRANSLOCATION AND ASSEMBLY MODULE SUBUNIT TAMB"/>
    <property type="match status" value="1"/>
</dbReference>
<evidence type="ECO:0000256" key="2">
    <source>
        <dbReference type="ARBA" id="ARBA00022692"/>
    </source>
</evidence>
<sequence>MRVRLLRYIGAGFGLILLAGGAAFVGLGLKTRDGKSFLADFVSRSASSVQMKVDIGEIDGLLSSHPAVRDIVLADPRGVWLKIDRVDLDWSPLALAALRLDVNSLKIGRIEALRRPDAGANDQKPAETKPAEKKSAASWPPDLPIRVRLGLFEVGALALDAPVIGAPATFRLTGSAEAGASSDGARASFAILRQDAPGEVRLEAKIAPGGSMGIDFNASEPAGGVIARLAQLPGAPPLAVTLKGEGPLDAFRARLDASAGEELKARGEAGLSRKDAGRRLDFDLISDFSALLPKALADVFAGDNRLKGAADFADDGGLVLESLALVNPALRLEAAGRLGADRAIDARFALHGQASGASGAFRAKTLEGEISAAGSLDKPDARLSLLVEDLVSSAGRIGHFDAAAKAAAEGPLSQPGAHVDINVEAHGEELALAGRGVSEALGDRLNLSLRARATAEGDADIGLAKIEAGGANLTYAGKAGPGLLDGKLVLGASDLSRFSGIAGRSLHGALTLAASLSGAPRDGRVKAALNGTVSEPGAGVAAVDGVLGKKLAIGGKVETLPGGGVSFEGLTLNGEYVQVRLNGAATKEKANIAADVALPDLRRADPRLSGRAGLNANLSGSLKKPDARLRLDLADAAANGRAIPKLELDAQAQDITGALKAAATLGGTIDGRPARGELKASRAGEAWKLENIDLGVGRATLKGSLAYDGAARGRLSLNAPDLDDFSALALQKLAGALHAEIALDAASGGQDAAIDVKGSGLRARDLSLGRIDAKLSARDVLRRPALEGEASLEKAEVGKEAISSARLKARPAGSGTALDLDVNARGFAVTSAATVTPGEKTRLDLASLTVQRGGKKLSLAGPAAITLGEYGEAEIRGLAINADGGRLDLDGRAGERLDLTLKARSVPLSIAALADPSLAFDGKLDAEARITGSKTAPGGDWKVTVSKFSAPQVKNSGLPAIDVAAQGRISGKRTSVDADIAMGTANRVKITGSAPLDANGALELAIKGGLDAAVANTMLSAGGQTVHGKAALDLRVAGQASSPIVDGSMTLSEGSFADPANGVAFDKIGARLEARGRELNLASLQASTHNGGQISGSGRISILPEAGMPGSLRIIGHNALLVSSALVSSTADFDLNLGGPLARAPKVTGVVKFNTLEVNVPDRLPSSLRPLPDAVHKDARGFAKELLELQRKQKAKAGKSSAFDAALDLNISAPNRIFVRGRGIDAEFGGELKITGTVQKPNVIGGFDLRRGKLQLLTQRIDITRGKLSFSGGLMPQLDFYAEATAGDVTAQITISGPASQPSFAFSSTPELPQDEVLSRLLFAKASGSLSPFQALQLAAAVAELSGGGGDGAFEKMRKALGVDSLDLSASGANGPTIGASRYLTDNVSVGVRTGAKPSDAAVNVGVDVMKKMRIQGEAGMDGHTSVGVGAEWEY</sequence>
<dbReference type="KEGG" id="mhey:H2LOC_016270"/>
<feature type="transmembrane region" description="Helical" evidence="6">
    <location>
        <begin position="5"/>
        <end position="29"/>
    </location>
</feature>
<evidence type="ECO:0000256" key="4">
    <source>
        <dbReference type="ARBA" id="ARBA00023136"/>
    </source>
</evidence>
<dbReference type="PANTHER" id="PTHR36985">
    <property type="entry name" value="TRANSLOCATION AND ASSEMBLY MODULE SUBUNIT TAMB"/>
    <property type="match status" value="1"/>
</dbReference>
<keyword evidence="4 6" id="KW-0472">Membrane</keyword>
<dbReference type="EMBL" id="CP046052">
    <property type="protein sequence ID" value="QGM47120.1"/>
    <property type="molecule type" value="Genomic_DNA"/>
</dbReference>
<comment type="subcellular location">
    <subcellularLocation>
        <location evidence="1">Membrane</location>
        <topology evidence="1">Single-pass membrane protein</topology>
    </subcellularLocation>
</comment>
<feature type="domain" description="Translocation and assembly module TamB C-terminal" evidence="7">
    <location>
        <begin position="1084"/>
        <end position="1429"/>
    </location>
</feature>
<reference evidence="8 9" key="1">
    <citation type="submission" date="2019-11" db="EMBL/GenBank/DDBJ databases">
        <title>The genome sequence of Methylocystis heyeri.</title>
        <authorList>
            <person name="Oshkin I.Y."/>
            <person name="Miroshnikov K."/>
            <person name="Dedysh S.N."/>
        </authorList>
    </citation>
    <scope>NUCLEOTIDE SEQUENCE [LARGE SCALE GENOMIC DNA]</scope>
    <source>
        <strain evidence="8 9">H2</strain>
    </source>
</reference>
<dbReference type="OrthoDB" id="7784409at2"/>
<dbReference type="GO" id="GO:0005886">
    <property type="term" value="C:plasma membrane"/>
    <property type="evidence" value="ECO:0007669"/>
    <property type="project" value="InterPro"/>
</dbReference>
<evidence type="ECO:0000313" key="8">
    <source>
        <dbReference type="EMBL" id="QGM47120.1"/>
    </source>
</evidence>
<name>A0A6B8KKD9_9HYPH</name>
<feature type="region of interest" description="Disordered" evidence="5">
    <location>
        <begin position="116"/>
        <end position="139"/>
    </location>
</feature>
<feature type="compositionally biased region" description="Basic and acidic residues" evidence="5">
    <location>
        <begin position="124"/>
        <end position="135"/>
    </location>
</feature>
<keyword evidence="9" id="KW-1185">Reference proteome</keyword>
<evidence type="ECO:0000256" key="3">
    <source>
        <dbReference type="ARBA" id="ARBA00022989"/>
    </source>
</evidence>
<proteinExistence type="predicted"/>